<sequence>MLSLATYFVGVYRAGAVSGPYVCALLDPSTGGLTPSSFRFYSYYIATRYLVNGFLVSIFAGLGYGSFIGRASLEFAPIGSSTPGIWQSPLFTLVAAAAIWSSFVTLRCVRVPMDDGGAVGCVFHSVRPNAWARDAYLGGGGGGGGGAGNTPRGVVFLNAGPRGLLALGLFCVCFLVFVACGDQLYWVVFYALGVKASMNGAFYLINTCETIPRSANEDDFPEAEV</sequence>
<dbReference type="EMBL" id="CAVNYO010000466">
    <property type="protein sequence ID" value="CAK5283464.1"/>
    <property type="molecule type" value="Genomic_DNA"/>
</dbReference>
<name>A0AAD2K7I2_9AGAR</name>
<evidence type="ECO:0000313" key="2">
    <source>
        <dbReference type="EMBL" id="CAK5283464.1"/>
    </source>
</evidence>
<evidence type="ECO:0000313" key="3">
    <source>
        <dbReference type="Proteomes" id="UP001295794"/>
    </source>
</evidence>
<dbReference type="Proteomes" id="UP001295794">
    <property type="component" value="Unassembled WGS sequence"/>
</dbReference>
<keyword evidence="1" id="KW-1133">Transmembrane helix</keyword>
<feature type="transmembrane region" description="Helical" evidence="1">
    <location>
        <begin position="88"/>
        <end position="106"/>
    </location>
</feature>
<evidence type="ECO:0000256" key="1">
    <source>
        <dbReference type="SAM" id="Phobius"/>
    </source>
</evidence>
<feature type="transmembrane region" description="Helical" evidence="1">
    <location>
        <begin position="159"/>
        <end position="178"/>
    </location>
</feature>
<dbReference type="AlphaFoldDB" id="A0AAD2K7I2"/>
<keyword evidence="1" id="KW-0812">Transmembrane</keyword>
<keyword evidence="3" id="KW-1185">Reference proteome</keyword>
<keyword evidence="1" id="KW-0472">Membrane</keyword>
<protein>
    <submittedName>
        <fullName evidence="2">Uncharacterized protein</fullName>
    </submittedName>
</protein>
<accession>A0AAD2K7I2</accession>
<organism evidence="2 3">
    <name type="scientific">Mycena citricolor</name>
    <dbReference type="NCBI Taxonomy" id="2018698"/>
    <lineage>
        <taxon>Eukaryota</taxon>
        <taxon>Fungi</taxon>
        <taxon>Dikarya</taxon>
        <taxon>Basidiomycota</taxon>
        <taxon>Agaricomycotina</taxon>
        <taxon>Agaricomycetes</taxon>
        <taxon>Agaricomycetidae</taxon>
        <taxon>Agaricales</taxon>
        <taxon>Marasmiineae</taxon>
        <taxon>Mycenaceae</taxon>
        <taxon>Mycena</taxon>
    </lineage>
</organism>
<proteinExistence type="predicted"/>
<feature type="transmembrane region" description="Helical" evidence="1">
    <location>
        <begin position="184"/>
        <end position="205"/>
    </location>
</feature>
<feature type="transmembrane region" description="Helical" evidence="1">
    <location>
        <begin position="49"/>
        <end position="68"/>
    </location>
</feature>
<gene>
    <name evidence="2" type="ORF">MYCIT1_LOCUS35998</name>
</gene>
<comment type="caution">
    <text evidence="2">The sequence shown here is derived from an EMBL/GenBank/DDBJ whole genome shotgun (WGS) entry which is preliminary data.</text>
</comment>
<reference evidence="2" key="1">
    <citation type="submission" date="2023-11" db="EMBL/GenBank/DDBJ databases">
        <authorList>
            <person name="De Vega J J."/>
            <person name="De Vega J J."/>
        </authorList>
    </citation>
    <scope>NUCLEOTIDE SEQUENCE</scope>
</reference>